<dbReference type="FunFam" id="1.10.10.790:FF:000002">
    <property type="entry name" value="Splicing factor 3A subunit 1"/>
    <property type="match status" value="1"/>
</dbReference>
<organism evidence="11 12">
    <name type="scientific">Trametes cubensis</name>
    <dbReference type="NCBI Taxonomy" id="1111947"/>
    <lineage>
        <taxon>Eukaryota</taxon>
        <taxon>Fungi</taxon>
        <taxon>Dikarya</taxon>
        <taxon>Basidiomycota</taxon>
        <taxon>Agaricomycotina</taxon>
        <taxon>Agaricomycetes</taxon>
        <taxon>Polyporales</taxon>
        <taxon>Polyporaceae</taxon>
        <taxon>Trametes</taxon>
    </lineage>
</organism>
<reference evidence="11" key="1">
    <citation type="submission" date="2022-11" db="EMBL/GenBank/DDBJ databases">
        <title>Genome Sequence of Cubamyces cubensis.</title>
        <authorList>
            <person name="Buettner E."/>
        </authorList>
    </citation>
    <scope>NUCLEOTIDE SEQUENCE</scope>
    <source>
        <strain evidence="11">MPL-01</strain>
    </source>
</reference>
<evidence type="ECO:0000256" key="6">
    <source>
        <dbReference type="ARBA" id="ARBA00023242"/>
    </source>
</evidence>
<feature type="region of interest" description="Disordered" evidence="8">
    <location>
        <begin position="319"/>
        <end position="389"/>
    </location>
</feature>
<dbReference type="Gene3D" id="3.10.20.90">
    <property type="entry name" value="Phosphatidylinositol 3-kinase Catalytic Subunit, Chain A, domain 1"/>
    <property type="match status" value="1"/>
</dbReference>
<feature type="region of interest" description="Disordered" evidence="8">
    <location>
        <begin position="1"/>
        <end position="46"/>
    </location>
</feature>
<evidence type="ECO:0000256" key="3">
    <source>
        <dbReference type="ARBA" id="ARBA00022728"/>
    </source>
</evidence>
<keyword evidence="2" id="KW-0507">mRNA processing</keyword>
<feature type="compositionally biased region" description="Basic and acidic residues" evidence="8">
    <location>
        <begin position="359"/>
        <end position="378"/>
    </location>
</feature>
<dbReference type="AlphaFoldDB" id="A0AAD7TSY1"/>
<dbReference type="InterPro" id="IPR022030">
    <property type="entry name" value="SF3A1_dom"/>
</dbReference>
<evidence type="ECO:0000256" key="7">
    <source>
        <dbReference type="SAM" id="Coils"/>
    </source>
</evidence>
<feature type="compositionally biased region" description="Low complexity" evidence="8">
    <location>
        <begin position="324"/>
        <end position="335"/>
    </location>
</feature>
<evidence type="ECO:0000259" key="9">
    <source>
        <dbReference type="PROSITE" id="PS50053"/>
    </source>
</evidence>
<keyword evidence="5" id="KW-0508">mRNA splicing</keyword>
<evidence type="ECO:0000259" key="10">
    <source>
        <dbReference type="PROSITE" id="PS50128"/>
    </source>
</evidence>
<comment type="subcellular location">
    <subcellularLocation>
        <location evidence="1">Nucleus</location>
    </subcellularLocation>
</comment>
<dbReference type="Pfam" id="PF00240">
    <property type="entry name" value="ubiquitin"/>
    <property type="match status" value="1"/>
</dbReference>
<keyword evidence="7" id="KW-0175">Coiled coil</keyword>
<evidence type="ECO:0000313" key="11">
    <source>
        <dbReference type="EMBL" id="KAJ8481239.1"/>
    </source>
</evidence>
<dbReference type="Proteomes" id="UP001215151">
    <property type="component" value="Unassembled WGS sequence"/>
</dbReference>
<evidence type="ECO:0000256" key="4">
    <source>
        <dbReference type="ARBA" id="ARBA00022737"/>
    </source>
</evidence>
<dbReference type="FunFam" id="1.10.10.790:FF:000001">
    <property type="entry name" value="Splicing factor 3a, subunit 1"/>
    <property type="match status" value="1"/>
</dbReference>
<comment type="caution">
    <text evidence="11">The sequence shown here is derived from an EMBL/GenBank/DDBJ whole genome shotgun (WGS) entry which is preliminary data.</text>
</comment>
<dbReference type="SUPFAM" id="SSF54236">
    <property type="entry name" value="Ubiquitin-like"/>
    <property type="match status" value="1"/>
</dbReference>
<feature type="coiled-coil region" evidence="7">
    <location>
        <begin position="471"/>
        <end position="498"/>
    </location>
</feature>
<dbReference type="InterPro" id="IPR045146">
    <property type="entry name" value="SF3A1"/>
</dbReference>
<keyword evidence="12" id="KW-1185">Reference proteome</keyword>
<dbReference type="InterPro" id="IPR035967">
    <property type="entry name" value="SWAP/Surp_sf"/>
</dbReference>
<dbReference type="SMART" id="SM00648">
    <property type="entry name" value="SWAP"/>
    <property type="match status" value="2"/>
</dbReference>
<evidence type="ECO:0000256" key="5">
    <source>
        <dbReference type="ARBA" id="ARBA00023187"/>
    </source>
</evidence>
<feature type="region of interest" description="Disordered" evidence="8">
    <location>
        <begin position="551"/>
        <end position="579"/>
    </location>
</feature>
<gene>
    <name evidence="11" type="ORF">ONZ51_g6135</name>
</gene>
<feature type="compositionally biased region" description="Acidic residues" evidence="8">
    <location>
        <begin position="343"/>
        <end position="358"/>
    </location>
</feature>
<dbReference type="PROSITE" id="PS50128">
    <property type="entry name" value="SURP"/>
    <property type="match status" value="2"/>
</dbReference>
<evidence type="ECO:0000256" key="1">
    <source>
        <dbReference type="ARBA" id="ARBA00004123"/>
    </source>
</evidence>
<evidence type="ECO:0000256" key="2">
    <source>
        <dbReference type="ARBA" id="ARBA00022664"/>
    </source>
</evidence>
<sequence length="771" mass="84971">MSVATQSMPPPPTPGVNGSGPAAKPADGTNGTHKEPKFASGLILPPPEIKSVIDRTAQFVARSANPPQFEDKIRENQRGDPKFAFLNPADPYHAYYRHRMDKVVRGELEEEAAPKEAKPEEKVVEAAPVDLGEEPPTPEFILNIPNITAIDFDIMKLTALFTARRGRPFLAALSAREGRNYQFDFLRPTHSLFGYFNRLVDQYSKVLLPSKEMLAQLKERTEDGARWKDLEAARKRARWQQLKAEQDKKREDDKEAERIAFAEIDWHDYAIVQTIEFTAADATAELPPPMSVQEVENMTLAQKRMAAMVMETTAEDVEAHRARQAAAEAEAAAAVGGAGAASPDDDTAMEQSDDEDDEAKERKRREEEERQREIERAKAIQASSEVGGPMKIRTDYVPKLQRKGVEKLTTCTICGQQIPVDELQEHMRIELLDPKWKSQRDALEARKAQASELQRGANVVSSLKNLARTRVDIFGAEADEEKRKKEEEEERLRRREREKIVWDGHTATKANTLDKFSTNVNFDEQIAAIHRAKGLGPQEANAIGPGIGPAAAPAPLNTLPPAPPSLPQPPSGPGAATLNPAYSAATVSSGPQPASAFPQPAPVMLPPLHYQGMDAAQPFGYQPPPPGAPMMHPARAAAMATPMPVGGPQVGMTRSADEMEGSQDDVPPAKRQRVPKLPGGALYPEQDWINMHPPEWKFDGSVVTIPDLPLNLLVSTLRDRILQHTGSIVGTSKIRLSYGGKMLTNMQTIAVYNLEDEDLVVLSVRDEKKKK</sequence>
<evidence type="ECO:0000313" key="12">
    <source>
        <dbReference type="Proteomes" id="UP001215151"/>
    </source>
</evidence>
<dbReference type="EMBL" id="JAPEVG010000142">
    <property type="protein sequence ID" value="KAJ8481239.1"/>
    <property type="molecule type" value="Genomic_DNA"/>
</dbReference>
<evidence type="ECO:0000256" key="8">
    <source>
        <dbReference type="SAM" id="MobiDB-lite"/>
    </source>
</evidence>
<dbReference type="InterPro" id="IPR000626">
    <property type="entry name" value="Ubiquitin-like_dom"/>
</dbReference>
<feature type="domain" description="SURP motif" evidence="10">
    <location>
        <begin position="52"/>
        <end position="96"/>
    </location>
</feature>
<dbReference type="PANTHER" id="PTHR15316">
    <property type="entry name" value="SPLICEOSOME ASSOCIATED PROTEIN 114/SWAP SPLICING FACTOR-RELATED"/>
    <property type="match status" value="1"/>
</dbReference>
<feature type="compositionally biased region" description="Pro residues" evidence="8">
    <location>
        <begin position="558"/>
        <end position="572"/>
    </location>
</feature>
<accession>A0AAD7TSY1</accession>
<dbReference type="GO" id="GO:0071004">
    <property type="term" value="C:U2-type prespliceosome"/>
    <property type="evidence" value="ECO:0007669"/>
    <property type="project" value="TreeGrafter"/>
</dbReference>
<feature type="domain" description="Ubiquitin-like" evidence="9">
    <location>
        <begin position="714"/>
        <end position="769"/>
    </location>
</feature>
<dbReference type="GO" id="GO:0005686">
    <property type="term" value="C:U2 snRNP"/>
    <property type="evidence" value="ECO:0007669"/>
    <property type="project" value="TreeGrafter"/>
</dbReference>
<keyword evidence="4" id="KW-0677">Repeat</keyword>
<dbReference type="InterPro" id="IPR029071">
    <property type="entry name" value="Ubiquitin-like_domsf"/>
</dbReference>
<name>A0AAD7TSY1_9APHY</name>
<dbReference type="SUPFAM" id="SSF109905">
    <property type="entry name" value="Surp module (SWAP domain)"/>
    <property type="match status" value="2"/>
</dbReference>
<dbReference type="GO" id="GO:0003723">
    <property type="term" value="F:RNA binding"/>
    <property type="evidence" value="ECO:0007669"/>
    <property type="project" value="InterPro"/>
</dbReference>
<keyword evidence="3" id="KW-0747">Spliceosome</keyword>
<dbReference type="Pfam" id="PF12230">
    <property type="entry name" value="PRP21_like_P"/>
    <property type="match status" value="1"/>
</dbReference>
<dbReference type="Pfam" id="PF01805">
    <property type="entry name" value="Surp"/>
    <property type="match status" value="2"/>
</dbReference>
<proteinExistence type="predicted"/>
<dbReference type="InterPro" id="IPR000061">
    <property type="entry name" value="Surp"/>
</dbReference>
<dbReference type="Gene3D" id="1.10.10.790">
    <property type="entry name" value="Surp module"/>
    <property type="match status" value="2"/>
</dbReference>
<dbReference type="PROSITE" id="PS50053">
    <property type="entry name" value="UBIQUITIN_2"/>
    <property type="match status" value="1"/>
</dbReference>
<dbReference type="PANTHER" id="PTHR15316:SF1">
    <property type="entry name" value="SPLICING FACTOR 3A SUBUNIT 1"/>
    <property type="match status" value="1"/>
</dbReference>
<evidence type="ECO:0008006" key="13">
    <source>
        <dbReference type="Google" id="ProtNLM"/>
    </source>
</evidence>
<dbReference type="GO" id="GO:0045292">
    <property type="term" value="P:mRNA cis splicing, via spliceosome"/>
    <property type="evidence" value="ECO:0007669"/>
    <property type="project" value="InterPro"/>
</dbReference>
<dbReference type="GO" id="GO:0000381">
    <property type="term" value="P:regulation of alternative mRNA splicing, via spliceosome"/>
    <property type="evidence" value="ECO:0007669"/>
    <property type="project" value="TreeGrafter"/>
</dbReference>
<dbReference type="GO" id="GO:0071013">
    <property type="term" value="C:catalytic step 2 spliceosome"/>
    <property type="evidence" value="ECO:0007669"/>
    <property type="project" value="TreeGrafter"/>
</dbReference>
<protein>
    <recommendedName>
        <fullName evidence="13">Splicing factor 3A subunit 1</fullName>
    </recommendedName>
</protein>
<keyword evidence="6" id="KW-0539">Nucleus</keyword>
<feature type="domain" description="SURP motif" evidence="10">
    <location>
        <begin position="154"/>
        <end position="196"/>
    </location>
</feature>